<dbReference type="OrthoDB" id="1937829at2759"/>
<evidence type="ECO:0000313" key="4">
    <source>
        <dbReference type="Proteomes" id="UP000516437"/>
    </source>
</evidence>
<dbReference type="AlphaFoldDB" id="A0A6A1UKB5"/>
<dbReference type="PANTHER" id="PTHR47926:SF402">
    <property type="entry name" value="TETRATRICOPEPTIDE-LIKE HELICAL DOMAIN SUPERFAMILY, DYW DOMAIN-CONTAINING PROTEIN"/>
    <property type="match status" value="1"/>
</dbReference>
<dbReference type="GO" id="GO:0009451">
    <property type="term" value="P:RNA modification"/>
    <property type="evidence" value="ECO:0007669"/>
    <property type="project" value="InterPro"/>
</dbReference>
<gene>
    <name evidence="3" type="ORF">CJ030_MR0G007782</name>
</gene>
<keyword evidence="1" id="KW-0677">Repeat</keyword>
<dbReference type="InterPro" id="IPR046960">
    <property type="entry name" value="PPR_At4g14850-like_plant"/>
</dbReference>
<dbReference type="InterPro" id="IPR011990">
    <property type="entry name" value="TPR-like_helical_dom_sf"/>
</dbReference>
<evidence type="ECO:0008006" key="5">
    <source>
        <dbReference type="Google" id="ProtNLM"/>
    </source>
</evidence>
<reference evidence="3 4" key="1">
    <citation type="journal article" date="2019" name="Plant Biotechnol. J.">
        <title>The red bayberry genome and genetic basis of sex determination.</title>
        <authorList>
            <person name="Jia H.M."/>
            <person name="Jia H.J."/>
            <person name="Cai Q.L."/>
            <person name="Wang Y."/>
            <person name="Zhao H.B."/>
            <person name="Yang W.F."/>
            <person name="Wang G.Y."/>
            <person name="Li Y.H."/>
            <person name="Zhan D.L."/>
            <person name="Shen Y.T."/>
            <person name="Niu Q.F."/>
            <person name="Chang L."/>
            <person name="Qiu J."/>
            <person name="Zhao L."/>
            <person name="Xie H.B."/>
            <person name="Fu W.Y."/>
            <person name="Jin J."/>
            <person name="Li X.W."/>
            <person name="Jiao Y."/>
            <person name="Zhou C.C."/>
            <person name="Tu T."/>
            <person name="Chai C.Y."/>
            <person name="Gao J.L."/>
            <person name="Fan L.J."/>
            <person name="van de Weg E."/>
            <person name="Wang J.Y."/>
            <person name="Gao Z.S."/>
        </authorList>
    </citation>
    <scope>NUCLEOTIDE SEQUENCE [LARGE SCALE GENOMIC DNA]</scope>
    <source>
        <tissue evidence="3">Leaves</tissue>
    </source>
</reference>
<dbReference type="InterPro" id="IPR002885">
    <property type="entry name" value="PPR_rpt"/>
</dbReference>
<dbReference type="GO" id="GO:0003723">
    <property type="term" value="F:RNA binding"/>
    <property type="evidence" value="ECO:0007669"/>
    <property type="project" value="InterPro"/>
</dbReference>
<keyword evidence="4" id="KW-1185">Reference proteome</keyword>
<evidence type="ECO:0000256" key="2">
    <source>
        <dbReference type="PROSITE-ProRule" id="PRU00708"/>
    </source>
</evidence>
<dbReference type="Proteomes" id="UP000516437">
    <property type="component" value="Unassembled WGS sequence"/>
</dbReference>
<evidence type="ECO:0000256" key="1">
    <source>
        <dbReference type="ARBA" id="ARBA00022737"/>
    </source>
</evidence>
<evidence type="ECO:0000313" key="3">
    <source>
        <dbReference type="EMBL" id="KAB1200237.1"/>
    </source>
</evidence>
<feature type="repeat" description="PPR" evidence="2">
    <location>
        <begin position="34"/>
        <end position="68"/>
    </location>
</feature>
<dbReference type="Gene3D" id="1.25.40.10">
    <property type="entry name" value="Tetratricopeptide repeat domain"/>
    <property type="match status" value="1"/>
</dbReference>
<dbReference type="EMBL" id="RXIC02000192">
    <property type="protein sequence ID" value="KAB1200237.1"/>
    <property type="molecule type" value="Genomic_DNA"/>
</dbReference>
<comment type="caution">
    <text evidence="3">The sequence shown here is derived from an EMBL/GenBank/DDBJ whole genome shotgun (WGS) entry which is preliminary data.</text>
</comment>
<organism evidence="3 4">
    <name type="scientific">Morella rubra</name>
    <name type="common">Chinese bayberry</name>
    <dbReference type="NCBI Taxonomy" id="262757"/>
    <lineage>
        <taxon>Eukaryota</taxon>
        <taxon>Viridiplantae</taxon>
        <taxon>Streptophyta</taxon>
        <taxon>Embryophyta</taxon>
        <taxon>Tracheophyta</taxon>
        <taxon>Spermatophyta</taxon>
        <taxon>Magnoliopsida</taxon>
        <taxon>eudicotyledons</taxon>
        <taxon>Gunneridae</taxon>
        <taxon>Pentapetalae</taxon>
        <taxon>rosids</taxon>
        <taxon>fabids</taxon>
        <taxon>Fagales</taxon>
        <taxon>Myricaceae</taxon>
        <taxon>Morella</taxon>
    </lineage>
</organism>
<name>A0A6A1UKB5_9ROSI</name>
<protein>
    <recommendedName>
        <fullName evidence="5">Pentatricopeptide repeat-containing protein</fullName>
    </recommendedName>
</protein>
<accession>A0A6A1UKB5</accession>
<dbReference type="PANTHER" id="PTHR47926">
    <property type="entry name" value="PENTATRICOPEPTIDE REPEAT-CONTAINING PROTEIN"/>
    <property type="match status" value="1"/>
</dbReference>
<proteinExistence type="predicted"/>
<dbReference type="PROSITE" id="PS51375">
    <property type="entry name" value="PPR"/>
    <property type="match status" value="1"/>
</dbReference>
<sequence length="90" mass="10257">MCFDRLLRLFGDTRCIPSGRAVHGKIITSGFLPDVYANNQLLSLYVKVNRLDDDRKVFDAMPERNLVSWTALVSGYSKMDIVLKGRDICF</sequence>